<dbReference type="PANTHER" id="PTHR43617">
    <property type="entry name" value="L-AMINO ACID N-ACETYLTRANSFERASE"/>
    <property type="match status" value="1"/>
</dbReference>
<dbReference type="Gene3D" id="3.40.630.30">
    <property type="match status" value="1"/>
</dbReference>
<dbReference type="InterPro" id="IPR000182">
    <property type="entry name" value="GNAT_dom"/>
</dbReference>
<dbReference type="PATRIC" id="fig|1073571.4.peg.3064"/>
<feature type="domain" description="N-acetyltransferase" evidence="1">
    <location>
        <begin position="7"/>
        <end position="178"/>
    </location>
</feature>
<evidence type="ECO:0000313" key="3">
    <source>
        <dbReference type="Proteomes" id="UP000033163"/>
    </source>
</evidence>
<dbReference type="GO" id="GO:0016747">
    <property type="term" value="F:acyltransferase activity, transferring groups other than amino-acyl groups"/>
    <property type="evidence" value="ECO:0007669"/>
    <property type="project" value="InterPro"/>
</dbReference>
<dbReference type="SUPFAM" id="SSF55729">
    <property type="entry name" value="Acyl-CoA N-acyltransferases (Nat)"/>
    <property type="match status" value="1"/>
</dbReference>
<dbReference type="KEGG" id="pri:PRIO_2874"/>
<evidence type="ECO:0000313" key="2">
    <source>
        <dbReference type="EMBL" id="CQR55277.1"/>
    </source>
</evidence>
<dbReference type="HOGENOM" id="CLU_127641_0_0_9"/>
<dbReference type="AlphaFoldDB" id="A0A0E4H9P3"/>
<dbReference type="InterPro" id="IPR050276">
    <property type="entry name" value="MshD_Acetyltransferase"/>
</dbReference>
<dbReference type="STRING" id="483937.AMQ84_06295"/>
<dbReference type="EMBL" id="LN831776">
    <property type="protein sequence ID" value="CQR55277.1"/>
    <property type="molecule type" value="Genomic_DNA"/>
</dbReference>
<gene>
    <name evidence="2" type="ORF">PRIO_2874</name>
</gene>
<proteinExistence type="predicted"/>
<dbReference type="Pfam" id="PF00583">
    <property type="entry name" value="Acetyltransf_1"/>
    <property type="match status" value="1"/>
</dbReference>
<accession>A0A0E4H9P3</accession>
<protein>
    <submittedName>
        <fullName evidence="2">Acetyltransferase</fullName>
    </submittedName>
</protein>
<reference evidence="3" key="1">
    <citation type="submission" date="2015-03" db="EMBL/GenBank/DDBJ databases">
        <authorList>
            <person name="Wibberg D."/>
        </authorList>
    </citation>
    <scope>NUCLEOTIDE SEQUENCE [LARGE SCALE GENOMIC DNA]</scope>
</reference>
<dbReference type="PROSITE" id="PS51186">
    <property type="entry name" value="GNAT"/>
    <property type="match status" value="1"/>
</dbReference>
<dbReference type="Proteomes" id="UP000033163">
    <property type="component" value="Chromosome I"/>
</dbReference>
<dbReference type="PANTHER" id="PTHR43617:SF22">
    <property type="entry name" value="L-AMINO ACID N-ACETYLTRANSFERASE AAAT"/>
    <property type="match status" value="1"/>
</dbReference>
<sequence>MTKPGRLTIHPLTPDDIQSVYELFEESISDAFAQEGLAHLQDDIQSEVDNKQQKAASALDPEHSNTYFLVAKLDGKVVGTISLSPCGEAIRTCTGNQLDDVGELGSVYILPSCQGLGIGSALIKAMLAYLKGRGIEEFCLDSGYKRAQQRWLRKFGEPYTVVKDYWGPDSVHMVWLCKVRDYPV</sequence>
<dbReference type="RefSeq" id="WP_020433053.1">
    <property type="nucleotide sequence ID" value="NZ_AGBD01001615.1"/>
</dbReference>
<dbReference type="InterPro" id="IPR016181">
    <property type="entry name" value="Acyl_CoA_acyltransferase"/>
</dbReference>
<organism evidence="2 3">
    <name type="scientific">Paenibacillus riograndensis SBR5</name>
    <dbReference type="NCBI Taxonomy" id="1073571"/>
    <lineage>
        <taxon>Bacteria</taxon>
        <taxon>Bacillati</taxon>
        <taxon>Bacillota</taxon>
        <taxon>Bacilli</taxon>
        <taxon>Bacillales</taxon>
        <taxon>Paenibacillaceae</taxon>
        <taxon>Paenibacillus</taxon>
        <taxon>Paenibacillus sonchi group</taxon>
    </lineage>
</organism>
<dbReference type="CDD" id="cd04301">
    <property type="entry name" value="NAT_SF"/>
    <property type="match status" value="1"/>
</dbReference>
<evidence type="ECO:0000259" key="1">
    <source>
        <dbReference type="PROSITE" id="PS51186"/>
    </source>
</evidence>
<keyword evidence="2" id="KW-0808">Transferase</keyword>
<name>A0A0E4H9P3_9BACL</name>